<feature type="domain" description="Ketopantoate reductase C-terminal" evidence="6">
    <location>
        <begin position="187"/>
        <end position="299"/>
    </location>
</feature>
<evidence type="ECO:0000256" key="1">
    <source>
        <dbReference type="ARBA" id="ARBA00007870"/>
    </source>
</evidence>
<keyword evidence="8" id="KW-1185">Reference proteome</keyword>
<organism evidence="7 8">
    <name type="scientific">Streptomonospora mangrovi</name>
    <dbReference type="NCBI Taxonomy" id="2883123"/>
    <lineage>
        <taxon>Bacteria</taxon>
        <taxon>Bacillati</taxon>
        <taxon>Actinomycetota</taxon>
        <taxon>Actinomycetes</taxon>
        <taxon>Streptosporangiales</taxon>
        <taxon>Nocardiopsidaceae</taxon>
        <taxon>Streptomonospora</taxon>
    </lineage>
</organism>
<comment type="catalytic activity">
    <reaction evidence="4">
        <text>(R)-pantoate + NADP(+) = 2-dehydropantoate + NADPH + H(+)</text>
        <dbReference type="Rhea" id="RHEA:16233"/>
        <dbReference type="ChEBI" id="CHEBI:11561"/>
        <dbReference type="ChEBI" id="CHEBI:15378"/>
        <dbReference type="ChEBI" id="CHEBI:15980"/>
        <dbReference type="ChEBI" id="CHEBI:57783"/>
        <dbReference type="ChEBI" id="CHEBI:58349"/>
        <dbReference type="EC" id="1.1.1.169"/>
    </reaction>
</comment>
<proteinExistence type="inferred from homology"/>
<sequence>MGERTPLGRTAVLAPGGVGGLLAGVLARRGHPVTVVATEPTAEHIAAAGLRVDSGMLGDFRVGVPAVPTATEHADVLVVAAKATALPAALARFSPRLAVDALIVPLLNGFEHMDLLRAHYPGAHVLASSIRVESTRVAPGHIAHTSPFAALDIAYSGAPADRVETLAEALRDAGLDVRLHHDEAGVLWRKFHFLLPTALVCTHHGTDIGTARAERRADLLGVAREVEAVAAARGLALDTARVTAMFDAAPPATKPSMLRDREAGRPMEVDALGGALLRAAAEAGVPVPITERVVADLRAVDAAR</sequence>
<dbReference type="Proteomes" id="UP001140076">
    <property type="component" value="Unassembled WGS sequence"/>
</dbReference>
<evidence type="ECO:0000313" key="7">
    <source>
        <dbReference type="EMBL" id="MDA0566784.1"/>
    </source>
</evidence>
<dbReference type="SUPFAM" id="SSF51735">
    <property type="entry name" value="NAD(P)-binding Rossmann-fold domains"/>
    <property type="match status" value="1"/>
</dbReference>
<dbReference type="InterPro" id="IPR036291">
    <property type="entry name" value="NAD(P)-bd_dom_sf"/>
</dbReference>
<dbReference type="SUPFAM" id="SSF48179">
    <property type="entry name" value="6-phosphogluconate dehydrogenase C-terminal domain-like"/>
    <property type="match status" value="1"/>
</dbReference>
<evidence type="ECO:0000256" key="4">
    <source>
        <dbReference type="RuleBase" id="RU362068"/>
    </source>
</evidence>
<evidence type="ECO:0000256" key="3">
    <source>
        <dbReference type="ARBA" id="ARBA00023002"/>
    </source>
</evidence>
<dbReference type="InterPro" id="IPR051402">
    <property type="entry name" value="KPR-Related"/>
</dbReference>
<gene>
    <name evidence="7" type="ORF">LG943_21070</name>
</gene>
<dbReference type="Pfam" id="PF02558">
    <property type="entry name" value="ApbA"/>
    <property type="match status" value="1"/>
</dbReference>
<keyword evidence="2 4" id="KW-0521">NADP</keyword>
<dbReference type="GO" id="GO:0005737">
    <property type="term" value="C:cytoplasm"/>
    <property type="evidence" value="ECO:0007669"/>
    <property type="project" value="TreeGrafter"/>
</dbReference>
<dbReference type="GO" id="GO:0008677">
    <property type="term" value="F:2-dehydropantoate 2-reductase activity"/>
    <property type="evidence" value="ECO:0007669"/>
    <property type="project" value="UniProtKB-EC"/>
</dbReference>
<evidence type="ECO:0000313" key="8">
    <source>
        <dbReference type="Proteomes" id="UP001140076"/>
    </source>
</evidence>
<reference evidence="7" key="1">
    <citation type="submission" date="2021-10" db="EMBL/GenBank/DDBJ databases">
        <title>Streptomonospora sp. nov., isolated from mangrove soil.</title>
        <authorList>
            <person name="Chen X."/>
            <person name="Ge X."/>
            <person name="Liu W."/>
        </authorList>
    </citation>
    <scope>NUCLEOTIDE SEQUENCE</scope>
    <source>
        <strain evidence="7">S1-112</strain>
    </source>
</reference>
<accession>A0A9X3NRL2</accession>
<dbReference type="RefSeq" id="WP_270074037.1">
    <property type="nucleotide sequence ID" value="NZ_JAJAQC010000041.1"/>
</dbReference>
<comment type="function">
    <text evidence="4">Catalyzes the NADPH-dependent reduction of ketopantoate into pantoic acid.</text>
</comment>
<feature type="domain" description="Ketopantoate reductase N-terminal" evidence="5">
    <location>
        <begin position="12"/>
        <end position="147"/>
    </location>
</feature>
<dbReference type="AlphaFoldDB" id="A0A9X3NRL2"/>
<dbReference type="InterPro" id="IPR013328">
    <property type="entry name" value="6PGD_dom2"/>
</dbReference>
<keyword evidence="4" id="KW-0566">Pantothenate biosynthesis</keyword>
<comment type="similarity">
    <text evidence="1 4">Belongs to the ketopantoate reductase family.</text>
</comment>
<comment type="caution">
    <text evidence="7">The sequence shown here is derived from an EMBL/GenBank/DDBJ whole genome shotgun (WGS) entry which is preliminary data.</text>
</comment>
<dbReference type="InterPro" id="IPR013332">
    <property type="entry name" value="KPR_N"/>
</dbReference>
<dbReference type="GO" id="GO:0015940">
    <property type="term" value="P:pantothenate biosynthetic process"/>
    <property type="evidence" value="ECO:0007669"/>
    <property type="project" value="UniProtKB-KW"/>
</dbReference>
<dbReference type="EMBL" id="JAJAQC010000041">
    <property type="protein sequence ID" value="MDA0566784.1"/>
    <property type="molecule type" value="Genomic_DNA"/>
</dbReference>
<evidence type="ECO:0000259" key="6">
    <source>
        <dbReference type="Pfam" id="PF08546"/>
    </source>
</evidence>
<dbReference type="InterPro" id="IPR013752">
    <property type="entry name" value="KPA_reductase"/>
</dbReference>
<dbReference type="Pfam" id="PF08546">
    <property type="entry name" value="ApbA_C"/>
    <property type="match status" value="1"/>
</dbReference>
<name>A0A9X3NRL2_9ACTN</name>
<dbReference type="PANTHER" id="PTHR21708">
    <property type="entry name" value="PROBABLE 2-DEHYDROPANTOATE 2-REDUCTASE"/>
    <property type="match status" value="1"/>
</dbReference>
<evidence type="ECO:0000256" key="2">
    <source>
        <dbReference type="ARBA" id="ARBA00022857"/>
    </source>
</evidence>
<evidence type="ECO:0000259" key="5">
    <source>
        <dbReference type="Pfam" id="PF02558"/>
    </source>
</evidence>
<dbReference type="InterPro" id="IPR008927">
    <property type="entry name" value="6-PGluconate_DH-like_C_sf"/>
</dbReference>
<protein>
    <recommendedName>
        <fullName evidence="4">2-dehydropantoate 2-reductase</fullName>
        <ecNumber evidence="4">1.1.1.169</ecNumber>
    </recommendedName>
    <alternativeName>
        <fullName evidence="4">Ketopantoate reductase</fullName>
    </alternativeName>
</protein>
<dbReference type="EC" id="1.1.1.169" evidence="4"/>
<dbReference type="PANTHER" id="PTHR21708:SF26">
    <property type="entry name" value="2-DEHYDROPANTOATE 2-REDUCTASE"/>
    <property type="match status" value="1"/>
</dbReference>
<keyword evidence="3 4" id="KW-0560">Oxidoreductase</keyword>
<comment type="pathway">
    <text evidence="4">Cofactor biosynthesis; (R)-pantothenate biosynthesis; (R)-pantoate from 3-methyl-2-oxobutanoate: step 2/2.</text>
</comment>
<dbReference type="InterPro" id="IPR003710">
    <property type="entry name" value="ApbA"/>
</dbReference>
<dbReference type="Gene3D" id="3.40.50.720">
    <property type="entry name" value="NAD(P)-binding Rossmann-like Domain"/>
    <property type="match status" value="1"/>
</dbReference>
<dbReference type="Gene3D" id="1.10.1040.10">
    <property type="entry name" value="N-(1-d-carboxylethyl)-l-norvaline Dehydrogenase, domain 2"/>
    <property type="match status" value="1"/>
</dbReference>
<dbReference type="NCBIfam" id="TIGR00745">
    <property type="entry name" value="apbA_panE"/>
    <property type="match status" value="1"/>
</dbReference>